<keyword evidence="5" id="KW-0560">Oxidoreductase</keyword>
<evidence type="ECO:0000259" key="6">
    <source>
        <dbReference type="PROSITE" id="PS51387"/>
    </source>
</evidence>
<comment type="cofactor">
    <cofactor evidence="1">
        <name>FAD</name>
        <dbReference type="ChEBI" id="CHEBI:57692"/>
    </cofactor>
</comment>
<dbReference type="Pfam" id="PF01565">
    <property type="entry name" value="FAD_binding_4"/>
    <property type="match status" value="1"/>
</dbReference>
<evidence type="ECO:0000256" key="1">
    <source>
        <dbReference type="ARBA" id="ARBA00001974"/>
    </source>
</evidence>
<protein>
    <submittedName>
        <fullName evidence="7">FAD-binding domain-containing protein</fullName>
    </submittedName>
</protein>
<dbReference type="InterPro" id="IPR016169">
    <property type="entry name" value="FAD-bd_PCMH_sub2"/>
</dbReference>
<gene>
    <name evidence="7" type="ORF">BU16DRAFT_194893</name>
</gene>
<dbReference type="InterPro" id="IPR016166">
    <property type="entry name" value="FAD-bd_PCMH"/>
</dbReference>
<keyword evidence="3" id="KW-0285">Flavoprotein</keyword>
<dbReference type="GO" id="GO:0016491">
    <property type="term" value="F:oxidoreductase activity"/>
    <property type="evidence" value="ECO:0007669"/>
    <property type="project" value="UniProtKB-KW"/>
</dbReference>
<dbReference type="InterPro" id="IPR016167">
    <property type="entry name" value="FAD-bd_PCMH_sub1"/>
</dbReference>
<keyword evidence="8" id="KW-1185">Reference proteome</keyword>
<evidence type="ECO:0000313" key="7">
    <source>
        <dbReference type="EMBL" id="KAF2501268.1"/>
    </source>
</evidence>
<proteinExistence type="inferred from homology"/>
<sequence>MGSTNQDIYAELAAEFKAAGSKATVLTPGMPGYDESIKRWSDTCEKRAHATIHPRTTPDIQRTLAFAHTHTIPLVIRGGGHSTSGASATSTGIVLDLSSLRTVTVDPTALTITAGGGTTWADVDAAAARHGLATVGGTVNHTGVGGLTLGGGYGHLSGAHGLTIDNLLAVRMVLADGSSVRAAADEHADLFWAVRGAGQNFGVVTEFVFRAHPQREAVFGGMLVFPGEKLGGVVEFANWFHAGNDGRQTLLFGFTAPPPHGVAVVVVAVFYNGTETEGRGFFAPLWELGPLVDGTRSMPYEELNGILNEGQGFGGRKSFGGGNFTLPLEPKLVEGIRDDFMAFVQGHEDMGESLMLFEGVPFKKINEVASDATAFANRGEYYNVATMFKWYDEKLDGEVRAFSKALLKKASEDAGVWKKGKEGQGVGQYANYAELDHDATEMFGKNTKRLAELKEKYDPGNVFRSHRLGAKPAEVIVH</sequence>
<dbReference type="EMBL" id="MU004182">
    <property type="protein sequence ID" value="KAF2501268.1"/>
    <property type="molecule type" value="Genomic_DNA"/>
</dbReference>
<dbReference type="AlphaFoldDB" id="A0A6A6R947"/>
<dbReference type="Gene3D" id="3.30.465.10">
    <property type="match status" value="1"/>
</dbReference>
<dbReference type="Gene3D" id="3.40.462.20">
    <property type="match status" value="1"/>
</dbReference>
<dbReference type="SUPFAM" id="SSF56176">
    <property type="entry name" value="FAD-binding/transporter-associated domain-like"/>
    <property type="match status" value="1"/>
</dbReference>
<dbReference type="Proteomes" id="UP000799750">
    <property type="component" value="Unassembled WGS sequence"/>
</dbReference>
<dbReference type="PROSITE" id="PS51387">
    <property type="entry name" value="FAD_PCMH"/>
    <property type="match status" value="1"/>
</dbReference>
<feature type="domain" description="FAD-binding PCMH-type" evidence="6">
    <location>
        <begin position="43"/>
        <end position="214"/>
    </location>
</feature>
<dbReference type="PANTHER" id="PTHR42973:SF39">
    <property type="entry name" value="FAD-BINDING PCMH-TYPE DOMAIN-CONTAINING PROTEIN"/>
    <property type="match status" value="1"/>
</dbReference>
<reference evidence="7" key="1">
    <citation type="journal article" date="2020" name="Stud. Mycol.">
        <title>101 Dothideomycetes genomes: a test case for predicting lifestyles and emergence of pathogens.</title>
        <authorList>
            <person name="Haridas S."/>
            <person name="Albert R."/>
            <person name="Binder M."/>
            <person name="Bloem J."/>
            <person name="Labutti K."/>
            <person name="Salamov A."/>
            <person name="Andreopoulos B."/>
            <person name="Baker S."/>
            <person name="Barry K."/>
            <person name="Bills G."/>
            <person name="Bluhm B."/>
            <person name="Cannon C."/>
            <person name="Castanera R."/>
            <person name="Culley D."/>
            <person name="Daum C."/>
            <person name="Ezra D."/>
            <person name="Gonzalez J."/>
            <person name="Henrissat B."/>
            <person name="Kuo A."/>
            <person name="Liang C."/>
            <person name="Lipzen A."/>
            <person name="Lutzoni F."/>
            <person name="Magnuson J."/>
            <person name="Mondo S."/>
            <person name="Nolan M."/>
            <person name="Ohm R."/>
            <person name="Pangilinan J."/>
            <person name="Park H.-J."/>
            <person name="Ramirez L."/>
            <person name="Alfaro M."/>
            <person name="Sun H."/>
            <person name="Tritt A."/>
            <person name="Yoshinaga Y."/>
            <person name="Zwiers L.-H."/>
            <person name="Turgeon B."/>
            <person name="Goodwin S."/>
            <person name="Spatafora J."/>
            <person name="Crous P."/>
            <person name="Grigoriev I."/>
        </authorList>
    </citation>
    <scope>NUCLEOTIDE SEQUENCE</scope>
    <source>
        <strain evidence="7">CBS 269.34</strain>
    </source>
</reference>
<dbReference type="OrthoDB" id="415825at2759"/>
<evidence type="ECO:0000313" key="8">
    <source>
        <dbReference type="Proteomes" id="UP000799750"/>
    </source>
</evidence>
<dbReference type="PANTHER" id="PTHR42973">
    <property type="entry name" value="BINDING OXIDOREDUCTASE, PUTATIVE (AFU_ORTHOLOGUE AFUA_1G17690)-RELATED"/>
    <property type="match status" value="1"/>
</dbReference>
<dbReference type="InterPro" id="IPR036318">
    <property type="entry name" value="FAD-bd_PCMH-like_sf"/>
</dbReference>
<keyword evidence="4" id="KW-0274">FAD</keyword>
<accession>A0A6A6R947</accession>
<evidence type="ECO:0000256" key="5">
    <source>
        <dbReference type="ARBA" id="ARBA00023002"/>
    </source>
</evidence>
<dbReference type="Pfam" id="PF08031">
    <property type="entry name" value="BBE"/>
    <property type="match status" value="1"/>
</dbReference>
<comment type="similarity">
    <text evidence="2">Belongs to the oxygen-dependent FAD-linked oxidoreductase family.</text>
</comment>
<dbReference type="GO" id="GO:0071949">
    <property type="term" value="F:FAD binding"/>
    <property type="evidence" value="ECO:0007669"/>
    <property type="project" value="InterPro"/>
</dbReference>
<dbReference type="InterPro" id="IPR050416">
    <property type="entry name" value="FAD-linked_Oxidoreductase"/>
</dbReference>
<dbReference type="Gene3D" id="3.30.43.10">
    <property type="entry name" value="Uridine Diphospho-n-acetylenolpyruvylglucosamine Reductase, domain 2"/>
    <property type="match status" value="1"/>
</dbReference>
<evidence type="ECO:0000256" key="3">
    <source>
        <dbReference type="ARBA" id="ARBA00022630"/>
    </source>
</evidence>
<evidence type="ECO:0000256" key="2">
    <source>
        <dbReference type="ARBA" id="ARBA00005466"/>
    </source>
</evidence>
<evidence type="ECO:0000256" key="4">
    <source>
        <dbReference type="ARBA" id="ARBA00022827"/>
    </source>
</evidence>
<name>A0A6A6R947_9PEZI</name>
<dbReference type="InterPro" id="IPR006094">
    <property type="entry name" value="Oxid_FAD_bind_N"/>
</dbReference>
<organism evidence="7 8">
    <name type="scientific">Lophium mytilinum</name>
    <dbReference type="NCBI Taxonomy" id="390894"/>
    <lineage>
        <taxon>Eukaryota</taxon>
        <taxon>Fungi</taxon>
        <taxon>Dikarya</taxon>
        <taxon>Ascomycota</taxon>
        <taxon>Pezizomycotina</taxon>
        <taxon>Dothideomycetes</taxon>
        <taxon>Pleosporomycetidae</taxon>
        <taxon>Mytilinidiales</taxon>
        <taxon>Mytilinidiaceae</taxon>
        <taxon>Lophium</taxon>
    </lineage>
</organism>
<dbReference type="InterPro" id="IPR012951">
    <property type="entry name" value="BBE"/>
</dbReference>